<dbReference type="PANTHER" id="PTHR11202">
    <property type="entry name" value="SPROUTY-RELATED, EVH1 DOMAIN-CONTAINING PROTEIN FAMILY MEMBER"/>
    <property type="match status" value="1"/>
</dbReference>
<evidence type="ECO:0000259" key="2">
    <source>
        <dbReference type="PROSITE" id="PS50229"/>
    </source>
</evidence>
<evidence type="ECO:0000256" key="1">
    <source>
        <dbReference type="SAM" id="MobiDB-lite"/>
    </source>
</evidence>
<accession>A0A9P0PYV9</accession>
<feature type="compositionally biased region" description="Gly residues" evidence="1">
    <location>
        <begin position="117"/>
        <end position="126"/>
    </location>
</feature>
<dbReference type="OrthoDB" id="5786858at2759"/>
<proteinExistence type="predicted"/>
<dbReference type="Pfam" id="PF05210">
    <property type="entry name" value="Sprouty"/>
    <property type="match status" value="1"/>
</dbReference>
<gene>
    <name evidence="3" type="ORF">ACAOBT_LOCUS24766</name>
</gene>
<dbReference type="Gene3D" id="2.30.29.30">
    <property type="entry name" value="Pleckstrin-homology domain (PH domain)/Phosphotyrosine-binding domain (PTB)"/>
    <property type="match status" value="1"/>
</dbReference>
<evidence type="ECO:0000313" key="4">
    <source>
        <dbReference type="Proteomes" id="UP001152888"/>
    </source>
</evidence>
<comment type="caution">
    <text evidence="3">The sequence shown here is derived from an EMBL/GenBank/DDBJ whole genome shotgun (WGS) entry which is preliminary data.</text>
</comment>
<dbReference type="PROSITE" id="PS50229">
    <property type="entry name" value="WH1"/>
    <property type="match status" value="1"/>
</dbReference>
<protein>
    <recommendedName>
        <fullName evidence="2">WH1 domain-containing protein</fullName>
    </recommendedName>
</protein>
<organism evidence="3 4">
    <name type="scientific">Acanthoscelides obtectus</name>
    <name type="common">Bean weevil</name>
    <name type="synonym">Bruchus obtectus</name>
    <dbReference type="NCBI Taxonomy" id="200917"/>
    <lineage>
        <taxon>Eukaryota</taxon>
        <taxon>Metazoa</taxon>
        <taxon>Ecdysozoa</taxon>
        <taxon>Arthropoda</taxon>
        <taxon>Hexapoda</taxon>
        <taxon>Insecta</taxon>
        <taxon>Pterygota</taxon>
        <taxon>Neoptera</taxon>
        <taxon>Endopterygota</taxon>
        <taxon>Coleoptera</taxon>
        <taxon>Polyphaga</taxon>
        <taxon>Cucujiformia</taxon>
        <taxon>Chrysomeloidea</taxon>
        <taxon>Chrysomelidae</taxon>
        <taxon>Bruchinae</taxon>
        <taxon>Bruchini</taxon>
        <taxon>Acanthoscelides</taxon>
    </lineage>
</organism>
<dbReference type="InterPro" id="IPR007875">
    <property type="entry name" value="Sprouty"/>
</dbReference>
<feature type="compositionally biased region" description="Basic and acidic residues" evidence="1">
    <location>
        <begin position="86"/>
        <end position="102"/>
    </location>
</feature>
<dbReference type="SUPFAM" id="SSF50729">
    <property type="entry name" value="PH domain-like"/>
    <property type="match status" value="1"/>
</dbReference>
<dbReference type="PANTHER" id="PTHR11202:SF3">
    <property type="entry name" value="SPROUTY-RELATED PROTEIN WITH EVH-1 DOMAIN, ISOFORM C"/>
    <property type="match status" value="1"/>
</dbReference>
<dbReference type="GO" id="GO:0019901">
    <property type="term" value="F:protein kinase binding"/>
    <property type="evidence" value="ECO:0007669"/>
    <property type="project" value="TreeGrafter"/>
</dbReference>
<evidence type="ECO:0000313" key="3">
    <source>
        <dbReference type="EMBL" id="CAH1999051.1"/>
    </source>
</evidence>
<dbReference type="EMBL" id="CAKOFQ010007351">
    <property type="protein sequence ID" value="CAH1999051.1"/>
    <property type="molecule type" value="Genomic_DNA"/>
</dbReference>
<dbReference type="AlphaFoldDB" id="A0A9P0PYV9"/>
<dbReference type="PROSITE" id="PS51227">
    <property type="entry name" value="SPR"/>
    <property type="match status" value="1"/>
</dbReference>
<dbReference type="InterPro" id="IPR000697">
    <property type="entry name" value="WH1/EVH1_dom"/>
</dbReference>
<dbReference type="InterPro" id="IPR011993">
    <property type="entry name" value="PH-like_dom_sf"/>
</dbReference>
<reference evidence="3" key="1">
    <citation type="submission" date="2022-03" db="EMBL/GenBank/DDBJ databases">
        <authorList>
            <person name="Sayadi A."/>
        </authorList>
    </citation>
    <scope>NUCLEOTIDE SEQUENCE</scope>
</reference>
<dbReference type="GO" id="GO:0043409">
    <property type="term" value="P:negative regulation of MAPK cascade"/>
    <property type="evidence" value="ECO:0007669"/>
    <property type="project" value="TreeGrafter"/>
</dbReference>
<dbReference type="Proteomes" id="UP001152888">
    <property type="component" value="Unassembled WGS sequence"/>
</dbReference>
<feature type="domain" description="WH1" evidence="2">
    <location>
        <begin position="1"/>
        <end position="38"/>
    </location>
</feature>
<dbReference type="GO" id="GO:0016020">
    <property type="term" value="C:membrane"/>
    <property type="evidence" value="ECO:0007669"/>
    <property type="project" value="InterPro"/>
</dbReference>
<sequence length="301" mass="33073">MPTFHHWKTGDKKFGLTFQAAADARAFDKGVRTAVEDLLDGYADTSPLSALQKCAKDVGDDDVFMTLDLPQDPKDSRSSSDSSTRGSEHLHRIAYIGRDKPLEPQPTLLDHHKESGGVPGGGGSGGGESYPYVQLTAVHEYIYPAEDPQKPPLVRRDSGSSVKKGGAAIMELNPQQQPPLPIKGATHKKIKIRCRYCHELYTEDKNPRGSCEYAPDLVKSCINRITCIGCAECIGYHCAADEEGDFAQHPCDCTGEENCTRRWCCLTFLSLFVPCLWLYPPLKLCHWCGIKCGVCGGRHGM</sequence>
<keyword evidence="4" id="KW-1185">Reference proteome</keyword>
<feature type="region of interest" description="Disordered" evidence="1">
    <location>
        <begin position="67"/>
        <end position="126"/>
    </location>
</feature>
<name>A0A9P0PYV9_ACAOB</name>